<sequence>MHGMTANNLTGHSPAFRCFRTNGYGRIGRGMHDSLDLPSRRKILPIDDNGKWIIIEAAEEQSMSSIKGAGGRAGHSPRPVALNYHLNLGTTEHRCCRGLFGEANFVLVSNKCR</sequence>
<comment type="caution">
    <text evidence="1">The sequence shown here is derived from an EMBL/GenBank/DDBJ whole genome shotgun (WGS) entry which is preliminary data.</text>
</comment>
<protein>
    <submittedName>
        <fullName evidence="1">Uncharacterized protein</fullName>
    </submittedName>
</protein>
<organism evidence="1 2">
    <name type="scientific">Portunus trituberculatus</name>
    <name type="common">Swimming crab</name>
    <name type="synonym">Neptunus trituberculatus</name>
    <dbReference type="NCBI Taxonomy" id="210409"/>
    <lineage>
        <taxon>Eukaryota</taxon>
        <taxon>Metazoa</taxon>
        <taxon>Ecdysozoa</taxon>
        <taxon>Arthropoda</taxon>
        <taxon>Crustacea</taxon>
        <taxon>Multicrustacea</taxon>
        <taxon>Malacostraca</taxon>
        <taxon>Eumalacostraca</taxon>
        <taxon>Eucarida</taxon>
        <taxon>Decapoda</taxon>
        <taxon>Pleocyemata</taxon>
        <taxon>Brachyura</taxon>
        <taxon>Eubrachyura</taxon>
        <taxon>Portunoidea</taxon>
        <taxon>Portunidae</taxon>
        <taxon>Portuninae</taxon>
        <taxon>Portunus</taxon>
    </lineage>
</organism>
<keyword evidence="2" id="KW-1185">Reference proteome</keyword>
<dbReference type="Proteomes" id="UP000324222">
    <property type="component" value="Unassembled WGS sequence"/>
</dbReference>
<evidence type="ECO:0000313" key="2">
    <source>
        <dbReference type="Proteomes" id="UP000324222"/>
    </source>
</evidence>
<name>A0A5B7G257_PORTR</name>
<accession>A0A5B7G257</accession>
<dbReference type="EMBL" id="VSRR010012006">
    <property type="protein sequence ID" value="MPC53951.1"/>
    <property type="molecule type" value="Genomic_DNA"/>
</dbReference>
<proteinExistence type="predicted"/>
<reference evidence="1 2" key="1">
    <citation type="submission" date="2019-05" db="EMBL/GenBank/DDBJ databases">
        <title>Another draft genome of Portunus trituberculatus and its Hox gene families provides insights of decapod evolution.</title>
        <authorList>
            <person name="Jeong J.-H."/>
            <person name="Song I."/>
            <person name="Kim S."/>
            <person name="Choi T."/>
            <person name="Kim D."/>
            <person name="Ryu S."/>
            <person name="Kim W."/>
        </authorList>
    </citation>
    <scope>NUCLEOTIDE SEQUENCE [LARGE SCALE GENOMIC DNA]</scope>
    <source>
        <tissue evidence="1">Muscle</tissue>
    </source>
</reference>
<evidence type="ECO:0000313" key="1">
    <source>
        <dbReference type="EMBL" id="MPC53951.1"/>
    </source>
</evidence>
<dbReference type="AlphaFoldDB" id="A0A5B7G257"/>
<gene>
    <name evidence="1" type="ORF">E2C01_047856</name>
</gene>